<keyword evidence="3" id="KW-1185">Reference proteome</keyword>
<dbReference type="GO" id="GO:0005507">
    <property type="term" value="F:copper ion binding"/>
    <property type="evidence" value="ECO:0007669"/>
    <property type="project" value="TreeGrafter"/>
</dbReference>
<dbReference type="GO" id="GO:0010038">
    <property type="term" value="P:response to metal ion"/>
    <property type="evidence" value="ECO:0007669"/>
    <property type="project" value="InterPro"/>
</dbReference>
<dbReference type="Proteomes" id="UP000320160">
    <property type="component" value="Unassembled WGS sequence"/>
</dbReference>
<dbReference type="Pfam" id="PF03091">
    <property type="entry name" value="CutA1"/>
    <property type="match status" value="1"/>
</dbReference>
<dbReference type="InterPro" id="IPR015867">
    <property type="entry name" value="N-reg_PII/ATP_PRibTrfase_C"/>
</dbReference>
<dbReference type="RefSeq" id="WP_143777329.1">
    <property type="nucleotide sequence ID" value="NZ_OZ260107.1"/>
</dbReference>
<proteinExistence type="inferred from homology"/>
<evidence type="ECO:0000256" key="1">
    <source>
        <dbReference type="ARBA" id="ARBA00010169"/>
    </source>
</evidence>
<comment type="caution">
    <text evidence="2">The sequence shown here is derived from an EMBL/GenBank/DDBJ whole genome shotgun (WGS) entry which is preliminary data.</text>
</comment>
<protein>
    <submittedName>
        <fullName evidence="2">Divalent-cation tolerance protein CutA</fullName>
    </submittedName>
</protein>
<dbReference type="InterPro" id="IPR004323">
    <property type="entry name" value="Ion_tolerance_CutA"/>
</dbReference>
<reference evidence="2 3" key="1">
    <citation type="submission" date="2019-07" db="EMBL/GenBank/DDBJ databases">
        <authorList>
            <person name="Park M."/>
        </authorList>
    </citation>
    <scope>NUCLEOTIDE SEQUENCE [LARGE SCALE GENOMIC DNA]</scope>
    <source>
        <strain evidence="2 3">KCTC32445</strain>
    </source>
</reference>
<organism evidence="2 3">
    <name type="scientific">Sphingorhabdus contaminans</name>
    <dbReference type="NCBI Taxonomy" id="1343899"/>
    <lineage>
        <taxon>Bacteria</taxon>
        <taxon>Pseudomonadati</taxon>
        <taxon>Pseudomonadota</taxon>
        <taxon>Alphaproteobacteria</taxon>
        <taxon>Sphingomonadales</taxon>
        <taxon>Sphingomonadaceae</taxon>
        <taxon>Sphingorhabdus</taxon>
    </lineage>
</organism>
<dbReference type="PANTHER" id="PTHR23419:SF8">
    <property type="entry name" value="FI09726P"/>
    <property type="match status" value="1"/>
</dbReference>
<dbReference type="AlphaFoldDB" id="A0A553WBP9"/>
<sequence>MSWVVTMAHKGAKNDIALIYAVFPTAGEGHDVCRKLLSEGLIACANRFPMVISHFRWEGEIEAKEEHPVLFKTSPAKAEAAMQRIAALHRYKVPAVLRLSNEEAFPAYAAWVASETA</sequence>
<dbReference type="OrthoDB" id="37622at2"/>
<evidence type="ECO:0000313" key="3">
    <source>
        <dbReference type="Proteomes" id="UP000320160"/>
    </source>
</evidence>
<dbReference type="EMBL" id="VKKU01000002">
    <property type="protein sequence ID" value="TSB02111.1"/>
    <property type="molecule type" value="Genomic_DNA"/>
</dbReference>
<gene>
    <name evidence="2" type="ORF">FOM92_13360</name>
</gene>
<accession>A0A553WBP9</accession>
<dbReference type="SUPFAM" id="SSF54913">
    <property type="entry name" value="GlnB-like"/>
    <property type="match status" value="1"/>
</dbReference>
<dbReference type="PANTHER" id="PTHR23419">
    <property type="entry name" value="DIVALENT CATION TOLERANCE CUTA-RELATED"/>
    <property type="match status" value="1"/>
</dbReference>
<evidence type="ECO:0000313" key="2">
    <source>
        <dbReference type="EMBL" id="TSB02111.1"/>
    </source>
</evidence>
<dbReference type="Gene3D" id="3.30.70.120">
    <property type="match status" value="1"/>
</dbReference>
<dbReference type="InterPro" id="IPR011322">
    <property type="entry name" value="N-reg_PII-like_a/b"/>
</dbReference>
<name>A0A553WBP9_9SPHN</name>
<comment type="similarity">
    <text evidence="1">Belongs to the CutA family.</text>
</comment>